<name>A0ABX9M4T8_9LEPT</name>
<dbReference type="Proteomes" id="UP000285569">
    <property type="component" value="Unassembled WGS sequence"/>
</dbReference>
<dbReference type="SMART" id="SM00850">
    <property type="entry name" value="LytTR"/>
    <property type="match status" value="1"/>
</dbReference>
<reference evidence="2 3" key="2">
    <citation type="journal article" date="2020" name="Int. J. Syst. Evol. Microbiol.">
        <title>Leptospira yasudae sp. nov. and Leptospira stimsonii sp. nov., two new species of the pathogenic group isolated from environmental sources.</title>
        <authorList>
            <person name="Casanovas-Massana A."/>
            <person name="Hamond C."/>
            <person name="Santos L.A."/>
            <person name="de Oliveira D."/>
            <person name="Hacker K.P."/>
            <person name="Balassiano I."/>
            <person name="Costa F."/>
            <person name="Medeiros M.A."/>
            <person name="Reis M.G."/>
            <person name="Ko A.I."/>
            <person name="Wunder E.A."/>
        </authorList>
    </citation>
    <scope>NUCLEOTIDE SEQUENCE [LARGE SCALE GENOMIC DNA]</scope>
    <source>
        <strain evidence="2 3">B21</strain>
    </source>
</reference>
<dbReference type="InterPro" id="IPR046947">
    <property type="entry name" value="LytR-like"/>
</dbReference>
<evidence type="ECO:0000313" key="3">
    <source>
        <dbReference type="Proteomes" id="UP000285569"/>
    </source>
</evidence>
<dbReference type="Pfam" id="PF04397">
    <property type="entry name" value="LytTR"/>
    <property type="match status" value="1"/>
</dbReference>
<dbReference type="PROSITE" id="PS50930">
    <property type="entry name" value="HTH_LYTTR"/>
    <property type="match status" value="1"/>
</dbReference>
<organism evidence="2 3">
    <name type="scientific">Leptospira yasudae</name>
    <dbReference type="NCBI Taxonomy" id="2202201"/>
    <lineage>
        <taxon>Bacteria</taxon>
        <taxon>Pseudomonadati</taxon>
        <taxon>Spirochaetota</taxon>
        <taxon>Spirochaetia</taxon>
        <taxon>Leptospirales</taxon>
        <taxon>Leptospiraceae</taxon>
        <taxon>Leptospira</taxon>
    </lineage>
</organism>
<dbReference type="PANTHER" id="PTHR37299">
    <property type="entry name" value="TRANSCRIPTIONAL REGULATOR-RELATED"/>
    <property type="match status" value="1"/>
</dbReference>
<feature type="domain" description="HTH LytTR-type" evidence="1">
    <location>
        <begin position="26"/>
        <end position="115"/>
    </location>
</feature>
<sequence>MRRIDSMKFNEVKIIGAMFRGADRNYFVTFSNIVYISSNGRYSVLHTPDQNLEVVGTLKQTLQRLQSEKFVRVHKQYIINMEFLGHVEYFTDGVHYAYMIDDEKSQVPVSRVYLPYTWPDQNKAEV</sequence>
<evidence type="ECO:0000313" key="2">
    <source>
        <dbReference type="EMBL" id="RHX80755.1"/>
    </source>
</evidence>
<reference evidence="3" key="1">
    <citation type="submission" date="2018-05" db="EMBL/GenBank/DDBJ databases">
        <title>Leptospira yasudae sp. nov. and Leptospira stimsonii sp. nov., two pathogenic species of the genus Leptospira isolated from environmental sources.</title>
        <authorList>
            <person name="Casanovas-Massana A."/>
            <person name="Hamond C."/>
            <person name="Santos L.A."/>
            <person name="Hacker K.P."/>
            <person name="Balassiano I."/>
            <person name="Medeiros M.A."/>
            <person name="Reis M.G."/>
            <person name="Ko A.I."/>
            <person name="Wunder E.A."/>
        </authorList>
    </citation>
    <scope>NUCLEOTIDE SEQUENCE [LARGE SCALE GENOMIC DNA]</scope>
    <source>
        <strain evidence="3">B21</strain>
    </source>
</reference>
<dbReference type="InterPro" id="IPR007492">
    <property type="entry name" value="LytTR_DNA-bd_dom"/>
</dbReference>
<accession>A0ABX9M4T8</accession>
<dbReference type="EMBL" id="QHCR01000003">
    <property type="protein sequence ID" value="RHX80755.1"/>
    <property type="molecule type" value="Genomic_DNA"/>
</dbReference>
<evidence type="ECO:0000259" key="1">
    <source>
        <dbReference type="PROSITE" id="PS50930"/>
    </source>
</evidence>
<gene>
    <name evidence="2" type="ORF">DLM77_07670</name>
</gene>
<comment type="caution">
    <text evidence="2">The sequence shown here is derived from an EMBL/GenBank/DDBJ whole genome shotgun (WGS) entry which is preliminary data.</text>
</comment>
<protein>
    <recommendedName>
        <fullName evidence="1">HTH LytTR-type domain-containing protein</fullName>
    </recommendedName>
</protein>
<proteinExistence type="predicted"/>
<dbReference type="PANTHER" id="PTHR37299:SF1">
    <property type="entry name" value="STAGE 0 SPORULATION PROTEIN A HOMOLOG"/>
    <property type="match status" value="1"/>
</dbReference>
<keyword evidence="3" id="KW-1185">Reference proteome</keyword>
<dbReference type="Gene3D" id="2.40.50.1020">
    <property type="entry name" value="LytTr DNA-binding domain"/>
    <property type="match status" value="1"/>
</dbReference>